<proteinExistence type="predicted"/>
<dbReference type="Pfam" id="PF13493">
    <property type="entry name" value="DUF4118"/>
    <property type="match status" value="1"/>
</dbReference>
<evidence type="ECO:0000256" key="8">
    <source>
        <dbReference type="ARBA" id="ARBA00022777"/>
    </source>
</evidence>
<dbReference type="InterPro" id="IPR052023">
    <property type="entry name" value="Histidine_kinase_KdpD"/>
</dbReference>
<organism evidence="16 17">
    <name type="scientific">Marinomonas spartinae</name>
    <dbReference type="NCBI Taxonomy" id="1792290"/>
    <lineage>
        <taxon>Bacteria</taxon>
        <taxon>Pseudomonadati</taxon>
        <taxon>Pseudomonadota</taxon>
        <taxon>Gammaproteobacteria</taxon>
        <taxon>Oceanospirillales</taxon>
        <taxon>Oceanospirillaceae</taxon>
        <taxon>Marinomonas</taxon>
    </lineage>
</organism>
<evidence type="ECO:0000256" key="4">
    <source>
        <dbReference type="ARBA" id="ARBA00022553"/>
    </source>
</evidence>
<dbReference type="Gene3D" id="3.30.450.40">
    <property type="match status" value="1"/>
</dbReference>
<keyword evidence="4" id="KW-0597">Phosphoprotein</keyword>
<dbReference type="OrthoDB" id="9809766at2"/>
<protein>
    <recommendedName>
        <fullName evidence="3">histidine kinase</fullName>
        <ecNumber evidence="3">2.7.13.3</ecNumber>
    </recommendedName>
</protein>
<dbReference type="EC" id="2.7.13.3" evidence="3"/>
<dbReference type="GO" id="GO:0000155">
    <property type="term" value="F:phosphorelay sensor kinase activity"/>
    <property type="evidence" value="ECO:0007669"/>
    <property type="project" value="InterPro"/>
</dbReference>
<comment type="function">
    <text evidence="13">Member of the two-component regulatory system KdpD/KdpE involved in the regulation of the kdp operon. KdpD may function as a membrane-associated protein kinase that phosphorylates KdpE in response to environmental signals.</text>
</comment>
<dbReference type="SMART" id="SM00388">
    <property type="entry name" value="HisKA"/>
    <property type="match status" value="1"/>
</dbReference>
<gene>
    <name evidence="16" type="primary">kdpD</name>
    <name evidence="16" type="ORF">MSP8886_03118</name>
</gene>
<dbReference type="Gene3D" id="1.20.120.620">
    <property type="entry name" value="Backbone structure of the membrane domain of e. Coli histidine kinase receptor kdpd"/>
    <property type="match status" value="1"/>
</dbReference>
<dbReference type="PROSITE" id="PS50109">
    <property type="entry name" value="HIS_KIN"/>
    <property type="match status" value="1"/>
</dbReference>
<dbReference type="Proteomes" id="UP000092544">
    <property type="component" value="Unassembled WGS sequence"/>
</dbReference>
<keyword evidence="11" id="KW-0902">Two-component regulatory system</keyword>
<dbReference type="EMBL" id="FLOB01000008">
    <property type="protein sequence ID" value="SBS34624.1"/>
    <property type="molecule type" value="Genomic_DNA"/>
</dbReference>
<dbReference type="STRING" id="1792290.MSP8886_03118"/>
<dbReference type="AlphaFoldDB" id="A0A1A8TNR3"/>
<feature type="domain" description="Histidine kinase" evidence="15">
    <location>
        <begin position="665"/>
        <end position="882"/>
    </location>
</feature>
<dbReference type="InterPro" id="IPR029016">
    <property type="entry name" value="GAF-like_dom_sf"/>
</dbReference>
<dbReference type="InterPro" id="IPR004358">
    <property type="entry name" value="Sig_transdc_His_kin-like_C"/>
</dbReference>
<comment type="catalytic activity">
    <reaction evidence="1">
        <text>ATP + protein L-histidine = ADP + protein N-phospho-L-histidine.</text>
        <dbReference type="EC" id="2.7.13.3"/>
    </reaction>
</comment>
<dbReference type="Gene3D" id="3.30.565.10">
    <property type="entry name" value="Histidine kinase-like ATPase, C-terminal domain"/>
    <property type="match status" value="1"/>
</dbReference>
<evidence type="ECO:0000256" key="12">
    <source>
        <dbReference type="ARBA" id="ARBA00023136"/>
    </source>
</evidence>
<dbReference type="InterPro" id="IPR003852">
    <property type="entry name" value="Sig_transdc_His_kinase_KdpD_N"/>
</dbReference>
<evidence type="ECO:0000256" key="9">
    <source>
        <dbReference type="ARBA" id="ARBA00022840"/>
    </source>
</evidence>
<dbReference type="InterPro" id="IPR036890">
    <property type="entry name" value="HATPase_C_sf"/>
</dbReference>
<dbReference type="FunFam" id="3.30.565.10:FF:000042">
    <property type="entry name" value="Two-component sensor histidine kinase KdpD"/>
    <property type="match status" value="1"/>
</dbReference>
<keyword evidence="7" id="KW-0547">Nucleotide-binding</keyword>
<evidence type="ECO:0000256" key="1">
    <source>
        <dbReference type="ARBA" id="ARBA00000085"/>
    </source>
</evidence>
<dbReference type="Gene3D" id="3.40.50.300">
    <property type="entry name" value="P-loop containing nucleotide triphosphate hydrolases"/>
    <property type="match status" value="1"/>
</dbReference>
<dbReference type="CDD" id="cd00075">
    <property type="entry name" value="HATPase"/>
    <property type="match status" value="1"/>
</dbReference>
<accession>A0A1A8TNR3</accession>
<dbReference type="InterPro" id="IPR005467">
    <property type="entry name" value="His_kinase_dom"/>
</dbReference>
<evidence type="ECO:0000313" key="16">
    <source>
        <dbReference type="EMBL" id="SBS34624.1"/>
    </source>
</evidence>
<comment type="subcellular location">
    <subcellularLocation>
        <location evidence="2">Membrane</location>
        <topology evidence="2">Multi-pass membrane protein</topology>
    </subcellularLocation>
</comment>
<dbReference type="GO" id="GO:0005886">
    <property type="term" value="C:plasma membrane"/>
    <property type="evidence" value="ECO:0007669"/>
    <property type="project" value="TreeGrafter"/>
</dbReference>
<keyword evidence="5 16" id="KW-0808">Transferase</keyword>
<evidence type="ECO:0000256" key="7">
    <source>
        <dbReference type="ARBA" id="ARBA00022741"/>
    </source>
</evidence>
<dbReference type="Pfam" id="PF00512">
    <property type="entry name" value="HisKA"/>
    <property type="match status" value="1"/>
</dbReference>
<keyword evidence="8" id="KW-0418">Kinase</keyword>
<dbReference type="SUPFAM" id="SSF55874">
    <property type="entry name" value="ATPase domain of HSP90 chaperone/DNA topoisomerase II/histidine kinase"/>
    <property type="match status" value="1"/>
</dbReference>
<sequence length="887" mass="98887">MSEEHRDQKADAILNALQQSSQGKLTIFIGAAPGVGKTYAMISAAKESVQQGVEVLVGLLETHGRKETQDIMVGLNVLPRKEVHYHDTVLTEFDLDAALEQKPELILVDELAHTNVPGSRHTKRYQDIAELLAAGINVYTTVNVQHILSLRDVVAQITGVTVHESVPDNVIDDAYDIRFIDLPPIALIDRLKQGKVYLPEYARVALDTFFSLSNLSALRELAMKRAMHQVDSYLETALMQGSSAQKYAIRDKLIVLVSASSDHCYLVRLGRQIAERRQIAWCVVWVDRGITQNAIQRKHLNNVMNLAKDLGAQVDTLRGENCCAAILPYLEEQRVNTVLVGSGAKRRWGFWKKRLYHQLIESNLPLEVCVYQSPEIVSQKTNWQRRGTLFGDYRGHIYGVIGVALATLIACPLQQFLSSGNLVLLYVISIVLVGLKYGTRPALATAIWAFLSFNFFLTEPIYTFKVNQQDDIATLVFLVVLGLLSGPAASRIRNQFILLKESNRYTEALKDMAQRLSVVESEATLWDSLCEKASSLLGAKCFFAYPEGSDNESHVKQVNFSLSQVEESAIAWSLTHGEQAGRFTQTLNASRITVLPVKQENIVIGGLLIRWSAEQEHFFPFERDLVESMLQQGASTWRRVRLVSDLESARVKTEVEQIRSSLLSSVSHDLKSPLSAMMGAAESLKMLDKQLSVSDKEELVDTILQESHRLDSYIQNLLDMTRLGYGGLKIQRDWVSVDDIIGSALNRLKRYFSHAKVNWALTDDAPVLYVHAALIEQALFNILENAVRYSPEKEAITVKLIVDAKTCRITIEDKGPGIPKDEQEHIFNMFYIVSDGDKKSKSTGMGLAICRGMIGAHGGTVCARNGAGGRGTRFIVELPLEYGEPNS</sequence>
<dbReference type="InterPro" id="IPR003661">
    <property type="entry name" value="HisK_dim/P_dom"/>
</dbReference>
<evidence type="ECO:0000256" key="14">
    <source>
        <dbReference type="SAM" id="Phobius"/>
    </source>
</evidence>
<evidence type="ECO:0000256" key="5">
    <source>
        <dbReference type="ARBA" id="ARBA00022679"/>
    </source>
</evidence>
<evidence type="ECO:0000256" key="6">
    <source>
        <dbReference type="ARBA" id="ARBA00022692"/>
    </source>
</evidence>
<keyword evidence="9" id="KW-0067">ATP-binding</keyword>
<keyword evidence="12 14" id="KW-0472">Membrane</keyword>
<dbReference type="Pfam" id="PF02518">
    <property type="entry name" value="HATPase_c"/>
    <property type="match status" value="1"/>
</dbReference>
<dbReference type="CDD" id="cd00082">
    <property type="entry name" value="HisKA"/>
    <property type="match status" value="1"/>
</dbReference>
<feature type="transmembrane region" description="Helical" evidence="14">
    <location>
        <begin position="395"/>
        <end position="417"/>
    </location>
</feature>
<dbReference type="InterPro" id="IPR025201">
    <property type="entry name" value="KdpD_TM"/>
</dbReference>
<dbReference type="PRINTS" id="PR00344">
    <property type="entry name" value="BCTRLSENSOR"/>
</dbReference>
<dbReference type="SUPFAM" id="SSF52540">
    <property type="entry name" value="P-loop containing nucleoside triphosphate hydrolases"/>
    <property type="match status" value="1"/>
</dbReference>
<name>A0A1A8TNR3_9GAMM</name>
<evidence type="ECO:0000256" key="11">
    <source>
        <dbReference type="ARBA" id="ARBA00023012"/>
    </source>
</evidence>
<keyword evidence="10 14" id="KW-1133">Transmembrane helix</keyword>
<dbReference type="Pfam" id="PF02702">
    <property type="entry name" value="KdpD"/>
    <property type="match status" value="1"/>
</dbReference>
<dbReference type="SUPFAM" id="SSF47384">
    <property type="entry name" value="Homodimeric domain of signal transducing histidine kinase"/>
    <property type="match status" value="1"/>
</dbReference>
<evidence type="ECO:0000256" key="13">
    <source>
        <dbReference type="ARBA" id="ARBA00057300"/>
    </source>
</evidence>
<dbReference type="PANTHER" id="PTHR45569:SF1">
    <property type="entry name" value="SENSOR PROTEIN KDPD"/>
    <property type="match status" value="1"/>
</dbReference>
<evidence type="ECO:0000313" key="17">
    <source>
        <dbReference type="Proteomes" id="UP000092544"/>
    </source>
</evidence>
<feature type="transmembrane region" description="Helical" evidence="14">
    <location>
        <begin position="446"/>
        <end position="466"/>
    </location>
</feature>
<evidence type="ECO:0000256" key="2">
    <source>
        <dbReference type="ARBA" id="ARBA00004141"/>
    </source>
</evidence>
<dbReference type="PANTHER" id="PTHR45569">
    <property type="entry name" value="SENSOR PROTEIN KDPD"/>
    <property type="match status" value="1"/>
</dbReference>
<reference evidence="16 17" key="1">
    <citation type="submission" date="2016-06" db="EMBL/GenBank/DDBJ databases">
        <authorList>
            <person name="Kjaerup R.B."/>
            <person name="Dalgaard T.S."/>
            <person name="Juul-Madsen H.R."/>
        </authorList>
    </citation>
    <scope>NUCLEOTIDE SEQUENCE [LARGE SCALE GENOMIC DNA]</scope>
    <source>
        <strain evidence="16 17">CECT 8886</strain>
    </source>
</reference>
<evidence type="ECO:0000256" key="3">
    <source>
        <dbReference type="ARBA" id="ARBA00012438"/>
    </source>
</evidence>
<dbReference type="InterPro" id="IPR003594">
    <property type="entry name" value="HATPase_dom"/>
</dbReference>
<keyword evidence="6 14" id="KW-0812">Transmembrane</keyword>
<dbReference type="InterPro" id="IPR038318">
    <property type="entry name" value="KdpD_sf"/>
</dbReference>
<dbReference type="GO" id="GO:0005524">
    <property type="term" value="F:ATP binding"/>
    <property type="evidence" value="ECO:0007669"/>
    <property type="project" value="UniProtKB-KW"/>
</dbReference>
<feature type="transmembrane region" description="Helical" evidence="14">
    <location>
        <begin position="472"/>
        <end position="490"/>
    </location>
</feature>
<dbReference type="InterPro" id="IPR036097">
    <property type="entry name" value="HisK_dim/P_sf"/>
</dbReference>
<keyword evidence="17" id="KW-1185">Reference proteome</keyword>
<dbReference type="FunFam" id="3.40.50.300:FF:000483">
    <property type="entry name" value="Sensor histidine kinase KdpD"/>
    <property type="match status" value="1"/>
</dbReference>
<evidence type="ECO:0000256" key="10">
    <source>
        <dbReference type="ARBA" id="ARBA00022989"/>
    </source>
</evidence>
<dbReference type="GO" id="GO:0042802">
    <property type="term" value="F:identical protein binding"/>
    <property type="evidence" value="ECO:0007669"/>
    <property type="project" value="UniProtKB-ARBA"/>
</dbReference>
<dbReference type="GO" id="GO:0005737">
    <property type="term" value="C:cytoplasm"/>
    <property type="evidence" value="ECO:0007669"/>
    <property type="project" value="UniProtKB-ARBA"/>
</dbReference>
<dbReference type="SMART" id="SM00387">
    <property type="entry name" value="HATPase_c"/>
    <property type="match status" value="1"/>
</dbReference>
<evidence type="ECO:0000259" key="15">
    <source>
        <dbReference type="PROSITE" id="PS50109"/>
    </source>
</evidence>
<dbReference type="Gene3D" id="1.10.287.130">
    <property type="match status" value="1"/>
</dbReference>
<dbReference type="InterPro" id="IPR027417">
    <property type="entry name" value="P-loop_NTPase"/>
</dbReference>
<dbReference type="RefSeq" id="WP_067018049.1">
    <property type="nucleotide sequence ID" value="NZ_FLOB01000008.1"/>
</dbReference>